<dbReference type="AlphaFoldDB" id="A0A1X0PA97"/>
<dbReference type="RefSeq" id="XP_028887811.1">
    <property type="nucleotide sequence ID" value="XM_029021303.1"/>
</dbReference>
<protein>
    <submittedName>
        <fullName evidence="3">Uncharacterized protein</fullName>
    </submittedName>
</protein>
<evidence type="ECO:0000313" key="4">
    <source>
        <dbReference type="Proteomes" id="UP000192257"/>
    </source>
</evidence>
<dbReference type="GeneID" id="39981083"/>
<evidence type="ECO:0000313" key="3">
    <source>
        <dbReference type="EMBL" id="ORC93745.1"/>
    </source>
</evidence>
<keyword evidence="4" id="KW-1185">Reference proteome</keyword>
<proteinExistence type="predicted"/>
<name>A0A1X0PA97_9TRYP</name>
<dbReference type="PANTHER" id="PTHR11254:SF440">
    <property type="entry name" value="E3 UBIQUITIN-PROTEIN LIGASE NEDD-4"/>
    <property type="match status" value="1"/>
</dbReference>
<dbReference type="GO" id="GO:0061630">
    <property type="term" value="F:ubiquitin protein ligase activity"/>
    <property type="evidence" value="ECO:0007669"/>
    <property type="project" value="TreeGrafter"/>
</dbReference>
<dbReference type="Proteomes" id="UP000192257">
    <property type="component" value="Unassembled WGS sequence"/>
</dbReference>
<dbReference type="InterPro" id="IPR050409">
    <property type="entry name" value="E3_ubiq-protein_ligase"/>
</dbReference>
<evidence type="ECO:0000256" key="2">
    <source>
        <dbReference type="SAM" id="MobiDB-lite"/>
    </source>
</evidence>
<dbReference type="OrthoDB" id="239802at2759"/>
<dbReference type="GO" id="GO:0016567">
    <property type="term" value="P:protein ubiquitination"/>
    <property type="evidence" value="ECO:0007669"/>
    <property type="project" value="TreeGrafter"/>
</dbReference>
<dbReference type="Gene3D" id="3.30.2160.10">
    <property type="entry name" value="Hect, E3 ligase catalytic domain"/>
    <property type="match status" value="1"/>
</dbReference>
<comment type="caution">
    <text evidence="3">The sequence shown here is derived from an EMBL/GenBank/DDBJ whole genome shotgun (WGS) entry which is preliminary data.</text>
</comment>
<dbReference type="VEuPathDB" id="TriTrypDB:TM35_000016220"/>
<gene>
    <name evidence="3" type="ORF">TM35_000016220</name>
</gene>
<dbReference type="GO" id="GO:0006511">
    <property type="term" value="P:ubiquitin-dependent protein catabolic process"/>
    <property type="evidence" value="ECO:0007669"/>
    <property type="project" value="TreeGrafter"/>
</dbReference>
<reference evidence="3 4" key="1">
    <citation type="submission" date="2017-03" db="EMBL/GenBank/DDBJ databases">
        <title>An alternative strategy for trypanosome survival in the mammalian bloodstream revealed through genome and transcriptome analysis of the ubiquitous bovine parasite Trypanosoma (Megatrypanum) theileri.</title>
        <authorList>
            <person name="Kelly S."/>
            <person name="Ivens A."/>
            <person name="Mott A."/>
            <person name="O'Neill E."/>
            <person name="Emms D."/>
            <person name="Macleod O."/>
            <person name="Voorheis P."/>
            <person name="Matthews J."/>
            <person name="Matthews K."/>
            <person name="Carrington M."/>
        </authorList>
    </citation>
    <scope>NUCLEOTIDE SEQUENCE [LARGE SCALE GENOMIC DNA]</scope>
    <source>
        <strain evidence="3">Edinburgh</strain>
    </source>
</reference>
<dbReference type="GO" id="GO:0005737">
    <property type="term" value="C:cytoplasm"/>
    <property type="evidence" value="ECO:0007669"/>
    <property type="project" value="TreeGrafter"/>
</dbReference>
<accession>A0A1X0PA97</accession>
<dbReference type="PANTHER" id="PTHR11254">
    <property type="entry name" value="HECT DOMAIN UBIQUITIN-PROTEIN LIGASE"/>
    <property type="match status" value="1"/>
</dbReference>
<sequence>MALQCEKDLLRLLRSSVNANTSNNGNPTPQLAPVDIIAALHAALATHAGEYYDAHCHAFLSYVTKLQEFGFTAVKQEKCSFAMPQRDGTLTEFFPNGAAVEVTAANYSYFLRLYWKWQQEIIPDVQDFPIAPLLHLGGNYYPIAILIVDYLTNINSDWCIRNENDWNALQVTYCIPFAGELHDIRPGTRNDPVPFSKARRFGLDAKKSLQQLMDAAHNSAWSSTLSEEESQQQQQLSLLSHGYLDFLRSLDSVNKPMGISMTEEEFNNLNLTYSIPLNNTFVPLISDNDNEPVKLEDKDRFIALARSKIMESINVETRSSNNISSCCSHLKEMPSLEESFWNVIESIRKDPTSGPGLCFSIRILDRDVLLKEDGANIAVTKENVEEYVNLIYKMRDMIHAAFVEDEVKNSHHSFSTISSLNSSEAKRRSLEQYPPHNSAEWNNFTLDPDDLKNEVFQILQNIQLNKNMMKPEDYGGPFLTFVIPTYGKGLYKLLPNGNSIPVTWSNHEEFLERLEFEKQRLEGILLAQRLYTSKRKQQKQQSTNSGSFVKMLPGDWSLPVCQRSSTLPLQKETNQNKSEHKKLLNHPPPETMNAAAITTLDEIDMYEKNLRTLQNGKDKISLKVFEDFGLRYVLTVGGEKIELVKGGKRRLVCVQDLDTYVNLAVDKLSEIRRCILSQVQRNDSEVHVS</sequence>
<keyword evidence="1" id="KW-0808">Transferase</keyword>
<organism evidence="3 4">
    <name type="scientific">Trypanosoma theileri</name>
    <dbReference type="NCBI Taxonomy" id="67003"/>
    <lineage>
        <taxon>Eukaryota</taxon>
        <taxon>Discoba</taxon>
        <taxon>Euglenozoa</taxon>
        <taxon>Kinetoplastea</taxon>
        <taxon>Metakinetoplastina</taxon>
        <taxon>Trypanosomatida</taxon>
        <taxon>Trypanosomatidae</taxon>
        <taxon>Trypanosoma</taxon>
    </lineage>
</organism>
<feature type="region of interest" description="Disordered" evidence="2">
    <location>
        <begin position="568"/>
        <end position="591"/>
    </location>
</feature>
<dbReference type="EMBL" id="NBCO01000001">
    <property type="protein sequence ID" value="ORC93745.1"/>
    <property type="molecule type" value="Genomic_DNA"/>
</dbReference>
<evidence type="ECO:0000256" key="1">
    <source>
        <dbReference type="ARBA" id="ARBA00022679"/>
    </source>
</evidence>